<dbReference type="Proteomes" id="UP001153737">
    <property type="component" value="Chromosome 4"/>
</dbReference>
<gene>
    <name evidence="2" type="ORF">PHAECO_LOCUS8249</name>
</gene>
<evidence type="ECO:0000313" key="2">
    <source>
        <dbReference type="EMBL" id="CAG9821255.1"/>
    </source>
</evidence>
<dbReference type="PANTHER" id="PTHR33050:SF7">
    <property type="entry name" value="RIBONUCLEASE H"/>
    <property type="match status" value="1"/>
</dbReference>
<feature type="region of interest" description="Disordered" evidence="1">
    <location>
        <begin position="176"/>
        <end position="205"/>
    </location>
</feature>
<dbReference type="OrthoDB" id="8960811at2759"/>
<feature type="compositionally biased region" description="Basic and acidic residues" evidence="1">
    <location>
        <begin position="1"/>
        <end position="20"/>
    </location>
</feature>
<protein>
    <submittedName>
        <fullName evidence="2">Uncharacterized protein</fullName>
    </submittedName>
</protein>
<feature type="region of interest" description="Disordered" evidence="1">
    <location>
        <begin position="1"/>
        <end position="105"/>
    </location>
</feature>
<feature type="compositionally biased region" description="Basic and acidic residues" evidence="1">
    <location>
        <begin position="71"/>
        <end position="86"/>
    </location>
</feature>
<proteinExistence type="predicted"/>
<accession>A0A9N9SIN9</accession>
<evidence type="ECO:0000313" key="3">
    <source>
        <dbReference type="Proteomes" id="UP001153737"/>
    </source>
</evidence>
<evidence type="ECO:0000256" key="1">
    <source>
        <dbReference type="SAM" id="MobiDB-lite"/>
    </source>
</evidence>
<dbReference type="PANTHER" id="PTHR33050">
    <property type="entry name" value="REVERSE TRANSCRIPTASE DOMAIN-CONTAINING PROTEIN"/>
    <property type="match status" value="1"/>
</dbReference>
<sequence length="518" mass="60049">MPNRNPKYEKIRQKLKKLEEMIDGTSSSESDNEYRSHYKKRSRHRYRSPEIDSSDSEEGHIFDQEQDQDALEDRSASTVDNRERDISSLLRENPAETNSTGTPLDPEIFSRWSNYLSVGLDKETRDRLMQKVAKTDESKINRLLFGDNFGERCKAAQSVQKSSFDLKKKPYRHQPNAKMKTYSRVSTSKKRFEREQMKSEAKMQGASRRVIRTSKCVKCYEIPFCNRPIQYRPQKAAVRSETEQRNLQTCIIKMLSSGAIVRYNHKKGEFLSSYFLVPKPNGNFRGKDNQARYHIEKMMNHSEIKIREFSEFIGFIVSIHPAFKYGCAHTKVFEKVESKYQLRNNHNYNVKMKVEAGMKSELEWWLSNAQKPSNSIRGASFDLTIYTYASRSGWGAACGSSRAHGFWNDSEKKLHINSLELLATFNALKCSARNIRPGGNVLRRVDNTTAIAYINTMGGTRYFALNQIAKDIFWKWCASKDIFIYASYIKSEENIDADRKSRSMKVDTEYSLDICKVL</sequence>
<dbReference type="EMBL" id="OU896710">
    <property type="protein sequence ID" value="CAG9821255.1"/>
    <property type="molecule type" value="Genomic_DNA"/>
</dbReference>
<organism evidence="2 3">
    <name type="scientific">Phaedon cochleariae</name>
    <name type="common">Mustard beetle</name>
    <dbReference type="NCBI Taxonomy" id="80249"/>
    <lineage>
        <taxon>Eukaryota</taxon>
        <taxon>Metazoa</taxon>
        <taxon>Ecdysozoa</taxon>
        <taxon>Arthropoda</taxon>
        <taxon>Hexapoda</taxon>
        <taxon>Insecta</taxon>
        <taxon>Pterygota</taxon>
        <taxon>Neoptera</taxon>
        <taxon>Endopterygota</taxon>
        <taxon>Coleoptera</taxon>
        <taxon>Polyphaga</taxon>
        <taxon>Cucujiformia</taxon>
        <taxon>Chrysomeloidea</taxon>
        <taxon>Chrysomelidae</taxon>
        <taxon>Chrysomelinae</taxon>
        <taxon>Chrysomelini</taxon>
        <taxon>Phaedon</taxon>
    </lineage>
</organism>
<reference evidence="2" key="1">
    <citation type="submission" date="2022-01" db="EMBL/GenBank/DDBJ databases">
        <authorList>
            <person name="King R."/>
        </authorList>
    </citation>
    <scope>NUCLEOTIDE SEQUENCE</scope>
</reference>
<feature type="compositionally biased region" description="Basic residues" evidence="1">
    <location>
        <begin position="37"/>
        <end position="46"/>
    </location>
</feature>
<keyword evidence="3" id="KW-1185">Reference proteome</keyword>
<dbReference type="AlphaFoldDB" id="A0A9N9SIN9"/>
<dbReference type="InterPro" id="IPR052055">
    <property type="entry name" value="Hepadnavirus_pol/RT"/>
</dbReference>
<dbReference type="CDD" id="cd09275">
    <property type="entry name" value="RNase_HI_RT_DIRS1"/>
    <property type="match status" value="1"/>
</dbReference>
<reference evidence="2" key="2">
    <citation type="submission" date="2022-10" db="EMBL/GenBank/DDBJ databases">
        <authorList>
            <consortium name="ENA_rothamsted_submissions"/>
            <consortium name="culmorum"/>
            <person name="King R."/>
        </authorList>
    </citation>
    <scope>NUCLEOTIDE SEQUENCE</scope>
</reference>
<feature type="compositionally biased region" description="Basic and acidic residues" evidence="1">
    <location>
        <begin position="190"/>
        <end position="201"/>
    </location>
</feature>
<name>A0A9N9SIN9_PHACE</name>